<dbReference type="EMBL" id="JAUPFM010000014">
    <property type="protein sequence ID" value="KAK2830350.1"/>
    <property type="molecule type" value="Genomic_DNA"/>
</dbReference>
<proteinExistence type="predicted"/>
<name>A0AA88M443_CHASR</name>
<evidence type="ECO:0000313" key="2">
    <source>
        <dbReference type="EMBL" id="KAK2830350.1"/>
    </source>
</evidence>
<dbReference type="Proteomes" id="UP001187415">
    <property type="component" value="Unassembled WGS sequence"/>
</dbReference>
<protein>
    <submittedName>
        <fullName evidence="2">Uncharacterized protein</fullName>
    </submittedName>
</protein>
<reference evidence="2" key="1">
    <citation type="submission" date="2023-07" db="EMBL/GenBank/DDBJ databases">
        <title>Chromosome-level Genome Assembly of Striped Snakehead (Channa striata).</title>
        <authorList>
            <person name="Liu H."/>
        </authorList>
    </citation>
    <scope>NUCLEOTIDE SEQUENCE</scope>
    <source>
        <strain evidence="2">Gz</strain>
        <tissue evidence="2">Muscle</tissue>
    </source>
</reference>
<keyword evidence="3" id="KW-1185">Reference proteome</keyword>
<organism evidence="2 3">
    <name type="scientific">Channa striata</name>
    <name type="common">Snakehead murrel</name>
    <name type="synonym">Ophicephalus striatus</name>
    <dbReference type="NCBI Taxonomy" id="64152"/>
    <lineage>
        <taxon>Eukaryota</taxon>
        <taxon>Metazoa</taxon>
        <taxon>Chordata</taxon>
        <taxon>Craniata</taxon>
        <taxon>Vertebrata</taxon>
        <taxon>Euteleostomi</taxon>
        <taxon>Actinopterygii</taxon>
        <taxon>Neopterygii</taxon>
        <taxon>Teleostei</taxon>
        <taxon>Neoteleostei</taxon>
        <taxon>Acanthomorphata</taxon>
        <taxon>Anabantaria</taxon>
        <taxon>Anabantiformes</taxon>
        <taxon>Channoidei</taxon>
        <taxon>Channidae</taxon>
        <taxon>Channa</taxon>
    </lineage>
</organism>
<comment type="caution">
    <text evidence="2">The sequence shown here is derived from an EMBL/GenBank/DDBJ whole genome shotgun (WGS) entry which is preliminary data.</text>
</comment>
<accession>A0AA88M443</accession>
<dbReference type="AlphaFoldDB" id="A0AA88M443"/>
<evidence type="ECO:0000256" key="1">
    <source>
        <dbReference type="SAM" id="MobiDB-lite"/>
    </source>
</evidence>
<gene>
    <name evidence="2" type="ORF">Q5P01_018281</name>
</gene>
<feature type="region of interest" description="Disordered" evidence="1">
    <location>
        <begin position="1"/>
        <end position="84"/>
    </location>
</feature>
<evidence type="ECO:0000313" key="3">
    <source>
        <dbReference type="Proteomes" id="UP001187415"/>
    </source>
</evidence>
<sequence>MKLYFKQLEEVRSGATGGKEAPKKGGGVAGDTPQHPSTPPPPQAHYLALIHQRGSQAVHHPSTTHLRYPPVPSAAAEAPAGGPPKLGRYQMTDSFISGHTQMLAAAARSPPRPPNLLLLLLSSASVPPTATWLRCAPPTGGRPPLLLLATAQTEKSYDTEGPTRVNA</sequence>